<feature type="transmembrane region" description="Helical" evidence="6">
    <location>
        <begin position="116"/>
        <end position="138"/>
    </location>
</feature>
<dbReference type="HOGENOM" id="CLU_001265_59_7_9"/>
<reference evidence="8 9" key="1">
    <citation type="journal article" date="2015" name="J. Biotechnol.">
        <title>Complete genome sequence of a malodorant-producing acetogen, Clostridium scatologenes ATCC 25775(T).</title>
        <authorList>
            <person name="Zhu Z."/>
            <person name="Guo T."/>
            <person name="Zheng H."/>
            <person name="Song T."/>
            <person name="Ouyang P."/>
            <person name="Xie J."/>
        </authorList>
    </citation>
    <scope>NUCLEOTIDE SEQUENCE [LARGE SCALE GENOMIC DNA]</scope>
    <source>
        <strain evidence="8 9">ATCC 25775</strain>
    </source>
</reference>
<dbReference type="PANTHER" id="PTHR43385">
    <property type="entry name" value="RIBOFLAVIN TRANSPORTER RIBJ"/>
    <property type="match status" value="1"/>
</dbReference>
<evidence type="ECO:0000259" key="7">
    <source>
        <dbReference type="PROSITE" id="PS50850"/>
    </source>
</evidence>
<protein>
    <submittedName>
        <fullName evidence="8">Major facilitator superfamily MFS_1</fullName>
    </submittedName>
</protein>
<feature type="transmembrane region" description="Helical" evidence="6">
    <location>
        <begin position="237"/>
        <end position="256"/>
    </location>
</feature>
<keyword evidence="4 6" id="KW-1133">Transmembrane helix</keyword>
<dbReference type="EMBL" id="CP009933">
    <property type="protein sequence ID" value="AKA69677.1"/>
    <property type="molecule type" value="Genomic_DNA"/>
</dbReference>
<dbReference type="KEGG" id="csq:CSCA_2552"/>
<feature type="transmembrane region" description="Helical" evidence="6">
    <location>
        <begin position="184"/>
        <end position="202"/>
    </location>
</feature>
<keyword evidence="9" id="KW-1185">Reference proteome</keyword>
<dbReference type="RefSeq" id="WP_029161718.1">
    <property type="nucleotide sequence ID" value="NZ_CP009933.1"/>
</dbReference>
<evidence type="ECO:0000256" key="3">
    <source>
        <dbReference type="ARBA" id="ARBA00022692"/>
    </source>
</evidence>
<feature type="transmembrane region" description="Helical" evidence="6">
    <location>
        <begin position="23"/>
        <end position="42"/>
    </location>
</feature>
<evidence type="ECO:0000256" key="6">
    <source>
        <dbReference type="SAM" id="Phobius"/>
    </source>
</evidence>
<keyword evidence="3 6" id="KW-0812">Transmembrane</keyword>
<dbReference type="SUPFAM" id="SSF103473">
    <property type="entry name" value="MFS general substrate transporter"/>
    <property type="match status" value="1"/>
</dbReference>
<evidence type="ECO:0000256" key="5">
    <source>
        <dbReference type="ARBA" id="ARBA00023136"/>
    </source>
</evidence>
<feature type="transmembrane region" description="Helical" evidence="6">
    <location>
        <begin position="302"/>
        <end position="320"/>
    </location>
</feature>
<dbReference type="InterPro" id="IPR052983">
    <property type="entry name" value="MFS_Riboflavin_Transporter"/>
</dbReference>
<keyword evidence="2" id="KW-0813">Transport</keyword>
<dbReference type="Gene3D" id="1.20.1250.20">
    <property type="entry name" value="MFS general substrate transporter like domains"/>
    <property type="match status" value="2"/>
</dbReference>
<evidence type="ECO:0000256" key="2">
    <source>
        <dbReference type="ARBA" id="ARBA00022448"/>
    </source>
</evidence>
<sequence length="433" mass="46812">MANVDDIKAKALETYGPILGNRWFQLVVAFVSMVMIANLQYAWTLFTIPLTKTIGVSLAVIQCAFTIFIVMQTFSQPIAGYLLDRLGPRFVFLLSGILVGFGWSMMGQIHSVAGLYFFYAIAGAGAGGIYGGSVSTAVRWFPDKRGLCSGLVVAGYGMGSMAFVPILAKMLANGNVSVPFMRTGILQGIVLIIAALVLRYPVGTKSPSKKDKKEAIANLDPSQIGFKPSEMLRTPHFWLTWTMFFGINVGGLIVTANTTSFGKKMGIAAAYITLAVTMNSFANGVSRFFWGWISDRIGRYKTMVIGFGLNAIFLFLLPILGSKSNILYVVCLAFVMFTFGEAFSLFPSVNADMFGTTYSTSNYGFLNSAKGTASLLGGGLGVLLANSFGWNIVFSFAAALSLYASVMSLILPRIPKPVKKQNTIDNFKPTIPQ</sequence>
<proteinExistence type="predicted"/>
<dbReference type="InterPro" id="IPR020846">
    <property type="entry name" value="MFS_dom"/>
</dbReference>
<dbReference type="GO" id="GO:0019531">
    <property type="term" value="F:oxalate transmembrane transporter activity"/>
    <property type="evidence" value="ECO:0007669"/>
    <property type="project" value="InterPro"/>
</dbReference>
<feature type="transmembrane region" description="Helical" evidence="6">
    <location>
        <begin position="392"/>
        <end position="411"/>
    </location>
</feature>
<feature type="transmembrane region" description="Helical" evidence="6">
    <location>
        <begin position="86"/>
        <end position="104"/>
    </location>
</feature>
<dbReference type="NCBIfam" id="TIGR04259">
    <property type="entry name" value="oxa_formateAnti"/>
    <property type="match status" value="1"/>
</dbReference>
<dbReference type="Proteomes" id="UP000033115">
    <property type="component" value="Chromosome"/>
</dbReference>
<feature type="transmembrane region" description="Helical" evidence="6">
    <location>
        <begin position="367"/>
        <end position="386"/>
    </location>
</feature>
<dbReference type="PANTHER" id="PTHR43385:SF1">
    <property type="entry name" value="RIBOFLAVIN TRANSPORTER RIBJ"/>
    <property type="match status" value="1"/>
</dbReference>
<feature type="transmembrane region" description="Helical" evidence="6">
    <location>
        <begin position="326"/>
        <end position="346"/>
    </location>
</feature>
<dbReference type="PROSITE" id="PS50850">
    <property type="entry name" value="MFS"/>
    <property type="match status" value="1"/>
</dbReference>
<comment type="subcellular location">
    <subcellularLocation>
        <location evidence="1">Cell membrane</location>
        <topology evidence="1">Multi-pass membrane protein</topology>
    </subcellularLocation>
</comment>
<dbReference type="InterPro" id="IPR026355">
    <property type="entry name" value="Oxa/Form_antiport"/>
</dbReference>
<organism evidence="8 9">
    <name type="scientific">Clostridium scatologenes</name>
    <dbReference type="NCBI Taxonomy" id="1548"/>
    <lineage>
        <taxon>Bacteria</taxon>
        <taxon>Bacillati</taxon>
        <taxon>Bacillota</taxon>
        <taxon>Clostridia</taxon>
        <taxon>Eubacteriales</taxon>
        <taxon>Clostridiaceae</taxon>
        <taxon>Clostridium</taxon>
    </lineage>
</organism>
<feature type="transmembrane region" description="Helical" evidence="6">
    <location>
        <begin position="268"/>
        <end position="290"/>
    </location>
</feature>
<evidence type="ECO:0000313" key="9">
    <source>
        <dbReference type="Proteomes" id="UP000033115"/>
    </source>
</evidence>
<keyword evidence="5 6" id="KW-0472">Membrane</keyword>
<feature type="domain" description="Major facilitator superfamily (MFS) profile" evidence="7">
    <location>
        <begin position="24"/>
        <end position="416"/>
    </location>
</feature>
<dbReference type="InterPro" id="IPR036259">
    <property type="entry name" value="MFS_trans_sf"/>
</dbReference>
<evidence type="ECO:0000256" key="4">
    <source>
        <dbReference type="ARBA" id="ARBA00022989"/>
    </source>
</evidence>
<dbReference type="Pfam" id="PF07690">
    <property type="entry name" value="MFS_1"/>
    <property type="match status" value="1"/>
</dbReference>
<name>A0A0E3K167_CLOSL</name>
<dbReference type="GO" id="GO:0005886">
    <property type="term" value="C:plasma membrane"/>
    <property type="evidence" value="ECO:0007669"/>
    <property type="project" value="UniProtKB-SubCell"/>
</dbReference>
<dbReference type="CDD" id="cd17353">
    <property type="entry name" value="MFS_OFA_like"/>
    <property type="match status" value="1"/>
</dbReference>
<dbReference type="STRING" id="1548.CSCA_2552"/>
<evidence type="ECO:0000313" key="8">
    <source>
        <dbReference type="EMBL" id="AKA69677.1"/>
    </source>
</evidence>
<evidence type="ECO:0000256" key="1">
    <source>
        <dbReference type="ARBA" id="ARBA00004651"/>
    </source>
</evidence>
<dbReference type="InterPro" id="IPR011701">
    <property type="entry name" value="MFS"/>
</dbReference>
<feature type="transmembrane region" description="Helical" evidence="6">
    <location>
        <begin position="150"/>
        <end position="172"/>
    </location>
</feature>
<gene>
    <name evidence="8" type="ORF">CSCA_2552</name>
</gene>
<accession>A0A0E3K167</accession>
<feature type="transmembrane region" description="Helical" evidence="6">
    <location>
        <begin position="54"/>
        <end position="74"/>
    </location>
</feature>
<dbReference type="AlphaFoldDB" id="A0A0E3K167"/>